<gene>
    <name evidence="2" type="ORF">CMV_002214</name>
</gene>
<feature type="region of interest" description="Disordered" evidence="1">
    <location>
        <begin position="320"/>
        <end position="369"/>
    </location>
</feature>
<feature type="region of interest" description="Disordered" evidence="1">
    <location>
        <begin position="97"/>
        <end position="116"/>
    </location>
</feature>
<feature type="non-terminal residue" evidence="2">
    <location>
        <position position="499"/>
    </location>
</feature>
<comment type="caution">
    <text evidence="2">The sequence shown here is derived from an EMBL/GenBank/DDBJ whole genome shotgun (WGS) entry which is preliminary data.</text>
</comment>
<proteinExistence type="predicted"/>
<keyword evidence="3" id="KW-1185">Reference proteome</keyword>
<sequence length="499" mass="53989">MQKEKEKEIEGGDEYTEKLGTRREIENRGGYGGVSLSKSYFPQLAVFCYRKERGLCYPQTESLIKTHDTHENLTIQLLPSLPDRLLLASLFSQGSSQRNQGATEAKAPVEGDSSLNIGKPNISSSYASVVVGYRDNTTGRGVEGKMKSALGGEKIWSESSRNPSKKRVTGQREQVGKKMVSDSRCAYRDSYKASTLGQRELLGEKVLSTVKEMESDGMESEQKLDLFMRLERGLDESWAIVWSEVNVVGPNSLKPSKPIKLIHSSPIIPAKPCRVWRPCQNPKTLNPAHRQSSNPEAHDLGFRLKMPLEVLGPMGQVGSCSREEEARLATARNEDPGTSKVGEASSGADKAITGAGEGLSGLSSPDTGSHHHRLGLLELGNTGDLVVGSELVRNGPVSKGITPTEDLGNMLEDQLREGETNVEVVDSVGDFQAESGLNILPRESSGGVVSGCGSGENDNCVLDCEPLSLWVPFDPNVGTLTQDLVEGAQRNVSGPHSDW</sequence>
<evidence type="ECO:0000313" key="3">
    <source>
        <dbReference type="Proteomes" id="UP000737018"/>
    </source>
</evidence>
<name>A0A8J4RJG7_9ROSI</name>
<dbReference type="Proteomes" id="UP000737018">
    <property type="component" value="Unassembled WGS sequence"/>
</dbReference>
<reference evidence="2" key="1">
    <citation type="submission" date="2020-03" db="EMBL/GenBank/DDBJ databases">
        <title>Castanea mollissima Vanexum genome sequencing.</title>
        <authorList>
            <person name="Staton M."/>
        </authorList>
    </citation>
    <scope>NUCLEOTIDE SEQUENCE</scope>
    <source>
        <tissue evidence="2">Leaf</tissue>
    </source>
</reference>
<feature type="compositionally biased region" description="Basic and acidic residues" evidence="1">
    <location>
        <begin position="321"/>
        <end position="337"/>
    </location>
</feature>
<dbReference type="AlphaFoldDB" id="A0A8J4RJG7"/>
<dbReference type="EMBL" id="JRKL02000155">
    <property type="protein sequence ID" value="KAF3974466.1"/>
    <property type="molecule type" value="Genomic_DNA"/>
</dbReference>
<protein>
    <submittedName>
        <fullName evidence="2">Uncharacterized protein</fullName>
    </submittedName>
</protein>
<organism evidence="2 3">
    <name type="scientific">Castanea mollissima</name>
    <name type="common">Chinese chestnut</name>
    <dbReference type="NCBI Taxonomy" id="60419"/>
    <lineage>
        <taxon>Eukaryota</taxon>
        <taxon>Viridiplantae</taxon>
        <taxon>Streptophyta</taxon>
        <taxon>Embryophyta</taxon>
        <taxon>Tracheophyta</taxon>
        <taxon>Spermatophyta</taxon>
        <taxon>Magnoliopsida</taxon>
        <taxon>eudicotyledons</taxon>
        <taxon>Gunneridae</taxon>
        <taxon>Pentapetalae</taxon>
        <taxon>rosids</taxon>
        <taxon>fabids</taxon>
        <taxon>Fagales</taxon>
        <taxon>Fagaceae</taxon>
        <taxon>Castanea</taxon>
    </lineage>
</organism>
<evidence type="ECO:0000256" key="1">
    <source>
        <dbReference type="SAM" id="MobiDB-lite"/>
    </source>
</evidence>
<feature type="region of interest" description="Disordered" evidence="1">
    <location>
        <begin position="1"/>
        <end position="21"/>
    </location>
</feature>
<evidence type="ECO:0000313" key="2">
    <source>
        <dbReference type="EMBL" id="KAF3974466.1"/>
    </source>
</evidence>
<accession>A0A8J4RJG7</accession>